<accession>A0A8S9L5N8</accession>
<protein>
    <recommendedName>
        <fullName evidence="1">Tail specific protease domain-containing protein</fullName>
    </recommendedName>
</protein>
<organism evidence="2 3">
    <name type="scientific">Brassica cretica</name>
    <name type="common">Mustard</name>
    <dbReference type="NCBI Taxonomy" id="69181"/>
    <lineage>
        <taxon>Eukaryota</taxon>
        <taxon>Viridiplantae</taxon>
        <taxon>Streptophyta</taxon>
        <taxon>Embryophyta</taxon>
        <taxon>Tracheophyta</taxon>
        <taxon>Spermatophyta</taxon>
        <taxon>Magnoliopsida</taxon>
        <taxon>eudicotyledons</taxon>
        <taxon>Gunneridae</taxon>
        <taxon>Pentapetalae</taxon>
        <taxon>rosids</taxon>
        <taxon>malvids</taxon>
        <taxon>Brassicales</taxon>
        <taxon>Brassicaceae</taxon>
        <taxon>Brassiceae</taxon>
        <taxon>Brassica</taxon>
    </lineage>
</organism>
<dbReference type="GO" id="GO:0004175">
    <property type="term" value="F:endopeptidase activity"/>
    <property type="evidence" value="ECO:0007669"/>
    <property type="project" value="TreeGrafter"/>
</dbReference>
<name>A0A8S9L5N8_BRACR</name>
<gene>
    <name evidence="2" type="ORF">F2Q68_00011827</name>
</gene>
<comment type="caution">
    <text evidence="2">The sequence shown here is derived from an EMBL/GenBank/DDBJ whole genome shotgun (WGS) entry which is preliminary data.</text>
</comment>
<reference evidence="2" key="1">
    <citation type="submission" date="2019-12" db="EMBL/GenBank/DDBJ databases">
        <title>Genome sequencing and annotation of Brassica cretica.</title>
        <authorList>
            <person name="Studholme D.J."/>
            <person name="Sarris P.F."/>
        </authorList>
    </citation>
    <scope>NUCLEOTIDE SEQUENCE</scope>
    <source>
        <strain evidence="2">PFS-001/15</strain>
        <tissue evidence="2">Leaf</tissue>
    </source>
</reference>
<dbReference type="AlphaFoldDB" id="A0A8S9L5N8"/>
<dbReference type="EMBL" id="QGKW02000717">
    <property type="protein sequence ID" value="KAF2600628.1"/>
    <property type="molecule type" value="Genomic_DNA"/>
</dbReference>
<dbReference type="InterPro" id="IPR029045">
    <property type="entry name" value="ClpP/crotonase-like_dom_sf"/>
</dbReference>
<feature type="domain" description="Tail specific protease" evidence="1">
    <location>
        <begin position="8"/>
        <end position="54"/>
    </location>
</feature>
<dbReference type="GO" id="GO:0006508">
    <property type="term" value="P:proteolysis"/>
    <property type="evidence" value="ECO:0007669"/>
    <property type="project" value="InterPro"/>
</dbReference>
<dbReference type="PANTHER" id="PTHR32060:SF7">
    <property type="entry name" value="CARBOXYL-TERMINAL-PROCESSING PEPTIDASE 2, CHLOROPLASTIC"/>
    <property type="match status" value="1"/>
</dbReference>
<dbReference type="SUPFAM" id="SSF52096">
    <property type="entry name" value="ClpP/crotonase"/>
    <property type="match status" value="1"/>
</dbReference>
<proteinExistence type="predicted"/>
<dbReference type="Gene3D" id="3.90.226.10">
    <property type="entry name" value="2-enoyl-CoA Hydratase, Chain A, domain 1"/>
    <property type="match status" value="1"/>
</dbReference>
<evidence type="ECO:0000313" key="2">
    <source>
        <dbReference type="EMBL" id="KAF2600628.1"/>
    </source>
</evidence>
<evidence type="ECO:0000313" key="3">
    <source>
        <dbReference type="Proteomes" id="UP000712281"/>
    </source>
</evidence>
<dbReference type="PANTHER" id="PTHR32060">
    <property type="entry name" value="TAIL-SPECIFIC PROTEASE"/>
    <property type="match status" value="1"/>
</dbReference>
<sequence length="54" mass="5568">MIETSTDGSNAIATSEPLAVLVNKGPPSASEILAGALKDNKRALVQREPTYGKG</sequence>
<evidence type="ECO:0000259" key="1">
    <source>
        <dbReference type="Pfam" id="PF03572"/>
    </source>
</evidence>
<dbReference type="GO" id="GO:0008236">
    <property type="term" value="F:serine-type peptidase activity"/>
    <property type="evidence" value="ECO:0007669"/>
    <property type="project" value="InterPro"/>
</dbReference>
<dbReference type="InterPro" id="IPR005151">
    <property type="entry name" value="Tail-specific_protease"/>
</dbReference>
<dbReference type="Proteomes" id="UP000712281">
    <property type="component" value="Unassembled WGS sequence"/>
</dbReference>
<dbReference type="Pfam" id="PF03572">
    <property type="entry name" value="Peptidase_S41"/>
    <property type="match status" value="1"/>
</dbReference>